<reference evidence="1" key="1">
    <citation type="submission" date="2022-07" db="EMBL/GenBank/DDBJ databases">
        <authorList>
            <person name="Trinca V."/>
            <person name="Uliana J.V.C."/>
            <person name="Torres T.T."/>
            <person name="Ward R.J."/>
            <person name="Monesi N."/>
        </authorList>
    </citation>
    <scope>NUCLEOTIDE SEQUENCE</scope>
    <source>
        <strain evidence="1">HSMRA1968</strain>
        <tissue evidence="1">Whole embryos</tissue>
    </source>
</reference>
<evidence type="ECO:0000313" key="2">
    <source>
        <dbReference type="Proteomes" id="UP001151699"/>
    </source>
</evidence>
<organism evidence="1 2">
    <name type="scientific">Pseudolycoriella hygida</name>
    <dbReference type="NCBI Taxonomy" id="35572"/>
    <lineage>
        <taxon>Eukaryota</taxon>
        <taxon>Metazoa</taxon>
        <taxon>Ecdysozoa</taxon>
        <taxon>Arthropoda</taxon>
        <taxon>Hexapoda</taxon>
        <taxon>Insecta</taxon>
        <taxon>Pterygota</taxon>
        <taxon>Neoptera</taxon>
        <taxon>Endopterygota</taxon>
        <taxon>Diptera</taxon>
        <taxon>Nematocera</taxon>
        <taxon>Sciaroidea</taxon>
        <taxon>Sciaridae</taxon>
        <taxon>Pseudolycoriella</taxon>
    </lineage>
</organism>
<gene>
    <name evidence="1" type="ORF">Bhyg_01865</name>
</gene>
<name>A0A9Q0NA85_9DIPT</name>
<proteinExistence type="predicted"/>
<evidence type="ECO:0000313" key="1">
    <source>
        <dbReference type="EMBL" id="KAJ6646652.1"/>
    </source>
</evidence>
<comment type="caution">
    <text evidence="1">The sequence shown here is derived from an EMBL/GenBank/DDBJ whole genome shotgun (WGS) entry which is preliminary data.</text>
</comment>
<keyword evidence="2" id="KW-1185">Reference proteome</keyword>
<dbReference type="EMBL" id="WJQU01000001">
    <property type="protein sequence ID" value="KAJ6646652.1"/>
    <property type="molecule type" value="Genomic_DNA"/>
</dbReference>
<dbReference type="AlphaFoldDB" id="A0A9Q0NA85"/>
<dbReference type="Proteomes" id="UP001151699">
    <property type="component" value="Chromosome A"/>
</dbReference>
<accession>A0A9Q0NA85</accession>
<protein>
    <submittedName>
        <fullName evidence="1">Uncharacterized protein</fullName>
    </submittedName>
</protein>
<sequence>MSREKEPTFRDVYITSLKEKAIGDLYRIVCYMLHHTDDGLLSKQRINSE</sequence>